<feature type="compositionally biased region" description="Polar residues" evidence="1">
    <location>
        <begin position="18"/>
        <end position="30"/>
    </location>
</feature>
<name>A0A9P1E7D3_CUSEU</name>
<dbReference type="GO" id="GO:0006508">
    <property type="term" value="P:proteolysis"/>
    <property type="evidence" value="ECO:0007669"/>
    <property type="project" value="InterPro"/>
</dbReference>
<accession>A0A9P1E7D3</accession>
<dbReference type="Proteomes" id="UP001152484">
    <property type="component" value="Unassembled WGS sequence"/>
</dbReference>
<dbReference type="PROSITE" id="PS00141">
    <property type="entry name" value="ASP_PROTEASE"/>
    <property type="match status" value="1"/>
</dbReference>
<keyword evidence="3" id="KW-1185">Reference proteome</keyword>
<organism evidence="2 3">
    <name type="scientific">Cuscuta europaea</name>
    <name type="common">European dodder</name>
    <dbReference type="NCBI Taxonomy" id="41803"/>
    <lineage>
        <taxon>Eukaryota</taxon>
        <taxon>Viridiplantae</taxon>
        <taxon>Streptophyta</taxon>
        <taxon>Embryophyta</taxon>
        <taxon>Tracheophyta</taxon>
        <taxon>Spermatophyta</taxon>
        <taxon>Magnoliopsida</taxon>
        <taxon>eudicotyledons</taxon>
        <taxon>Gunneridae</taxon>
        <taxon>Pentapetalae</taxon>
        <taxon>asterids</taxon>
        <taxon>lamiids</taxon>
        <taxon>Solanales</taxon>
        <taxon>Convolvulaceae</taxon>
        <taxon>Cuscuteae</taxon>
        <taxon>Cuscuta</taxon>
        <taxon>Cuscuta subgen. Cuscuta</taxon>
    </lineage>
</organism>
<evidence type="ECO:0000313" key="2">
    <source>
        <dbReference type="EMBL" id="CAH9083720.1"/>
    </source>
</evidence>
<evidence type="ECO:0000313" key="3">
    <source>
        <dbReference type="Proteomes" id="UP001152484"/>
    </source>
</evidence>
<protein>
    <submittedName>
        <fullName evidence="2">Uncharacterized protein</fullName>
    </submittedName>
</protein>
<dbReference type="InterPro" id="IPR001969">
    <property type="entry name" value="Aspartic_peptidase_AS"/>
</dbReference>
<evidence type="ECO:0000256" key="1">
    <source>
        <dbReference type="SAM" id="MobiDB-lite"/>
    </source>
</evidence>
<proteinExistence type="predicted"/>
<dbReference type="AlphaFoldDB" id="A0A9P1E7D3"/>
<dbReference type="OrthoDB" id="1436686at2759"/>
<sequence>MNVKPPVWGEGFKAKSGQPWSNTGIKNTADNKGKQPWYTPAGVRVTEINPSGIKRVGPQLSQEEYQDRSRRGLCFKCGEKWSKEHTCKLKNYKLILVEDSDEEVESESTEPELAEEEEINMESKTMQLSVMSREGIPSMKAFKVRGSLKWSQGEFSVEALIDSGATHNFISQELVE</sequence>
<reference evidence="2" key="1">
    <citation type="submission" date="2022-07" db="EMBL/GenBank/DDBJ databases">
        <authorList>
            <person name="Macas J."/>
            <person name="Novak P."/>
            <person name="Neumann P."/>
        </authorList>
    </citation>
    <scope>NUCLEOTIDE SEQUENCE</scope>
</reference>
<feature type="non-terminal residue" evidence="2">
    <location>
        <position position="176"/>
    </location>
</feature>
<feature type="region of interest" description="Disordered" evidence="1">
    <location>
        <begin position="1"/>
        <end position="38"/>
    </location>
</feature>
<comment type="caution">
    <text evidence="2">The sequence shown here is derived from an EMBL/GenBank/DDBJ whole genome shotgun (WGS) entry which is preliminary data.</text>
</comment>
<gene>
    <name evidence="2" type="ORF">CEURO_LOCUS8727</name>
</gene>
<dbReference type="GO" id="GO:0004190">
    <property type="term" value="F:aspartic-type endopeptidase activity"/>
    <property type="evidence" value="ECO:0007669"/>
    <property type="project" value="InterPro"/>
</dbReference>
<dbReference type="EMBL" id="CAMAPE010000017">
    <property type="protein sequence ID" value="CAH9083720.1"/>
    <property type="molecule type" value="Genomic_DNA"/>
</dbReference>